<evidence type="ECO:0000313" key="2">
    <source>
        <dbReference type="EMBL" id="JAE10422.1"/>
    </source>
</evidence>
<keyword evidence="1" id="KW-0472">Membrane</keyword>
<keyword evidence="1" id="KW-1133">Transmembrane helix</keyword>
<evidence type="ECO:0000256" key="1">
    <source>
        <dbReference type="SAM" id="Phobius"/>
    </source>
</evidence>
<protein>
    <submittedName>
        <fullName evidence="2">Uncharacterized protein</fullName>
    </submittedName>
</protein>
<proteinExistence type="predicted"/>
<name>A0A0A9FDI4_ARUDO</name>
<keyword evidence="1" id="KW-0812">Transmembrane</keyword>
<organism evidence="2">
    <name type="scientific">Arundo donax</name>
    <name type="common">Giant reed</name>
    <name type="synonym">Donax arundinaceus</name>
    <dbReference type="NCBI Taxonomy" id="35708"/>
    <lineage>
        <taxon>Eukaryota</taxon>
        <taxon>Viridiplantae</taxon>
        <taxon>Streptophyta</taxon>
        <taxon>Embryophyta</taxon>
        <taxon>Tracheophyta</taxon>
        <taxon>Spermatophyta</taxon>
        <taxon>Magnoliopsida</taxon>
        <taxon>Liliopsida</taxon>
        <taxon>Poales</taxon>
        <taxon>Poaceae</taxon>
        <taxon>PACMAD clade</taxon>
        <taxon>Arundinoideae</taxon>
        <taxon>Arundineae</taxon>
        <taxon>Arundo</taxon>
    </lineage>
</organism>
<feature type="transmembrane region" description="Helical" evidence="1">
    <location>
        <begin position="12"/>
        <end position="30"/>
    </location>
</feature>
<sequence>MCRVFRWLAKWEAVIVVSFLRIIVGANLVYP</sequence>
<accession>A0A0A9FDI4</accession>
<reference evidence="2" key="1">
    <citation type="submission" date="2014-09" db="EMBL/GenBank/DDBJ databases">
        <authorList>
            <person name="Magalhaes I.L.F."/>
            <person name="Oliveira U."/>
            <person name="Santos F.R."/>
            <person name="Vidigal T.H.D.A."/>
            <person name="Brescovit A.D."/>
            <person name="Santos A.J."/>
        </authorList>
    </citation>
    <scope>NUCLEOTIDE SEQUENCE</scope>
    <source>
        <tissue evidence="2">Shoot tissue taken approximately 20 cm above the soil surface</tissue>
    </source>
</reference>
<dbReference type="AlphaFoldDB" id="A0A0A9FDI4"/>
<reference evidence="2" key="2">
    <citation type="journal article" date="2015" name="Data Brief">
        <title>Shoot transcriptome of the giant reed, Arundo donax.</title>
        <authorList>
            <person name="Barrero R.A."/>
            <person name="Guerrero F.D."/>
            <person name="Moolhuijzen P."/>
            <person name="Goolsby J.A."/>
            <person name="Tidwell J."/>
            <person name="Bellgard S.E."/>
            <person name="Bellgard M.I."/>
        </authorList>
    </citation>
    <scope>NUCLEOTIDE SEQUENCE</scope>
    <source>
        <tissue evidence="2">Shoot tissue taken approximately 20 cm above the soil surface</tissue>
    </source>
</reference>
<dbReference type="EMBL" id="GBRH01187474">
    <property type="protein sequence ID" value="JAE10422.1"/>
    <property type="molecule type" value="Transcribed_RNA"/>
</dbReference>